<reference evidence="10 11" key="1">
    <citation type="journal article" date="2023" name="Sci. Data">
        <title>Genome assembly of the Korean intertidal mud-creeper Batillaria attramentaria.</title>
        <authorList>
            <person name="Patra A.K."/>
            <person name="Ho P.T."/>
            <person name="Jun S."/>
            <person name="Lee S.J."/>
            <person name="Kim Y."/>
            <person name="Won Y.J."/>
        </authorList>
    </citation>
    <scope>NUCLEOTIDE SEQUENCE [LARGE SCALE GENOMIC DNA]</scope>
    <source>
        <strain evidence="10">Wonlab-2016</strain>
    </source>
</reference>
<dbReference type="Gene3D" id="1.20.1070.10">
    <property type="entry name" value="Rhodopsin 7-helix transmembrane proteins"/>
    <property type="match status" value="1"/>
</dbReference>
<dbReference type="Proteomes" id="UP001519460">
    <property type="component" value="Unassembled WGS sequence"/>
</dbReference>
<dbReference type="Pfam" id="PF00001">
    <property type="entry name" value="7tm_1"/>
    <property type="match status" value="1"/>
</dbReference>
<feature type="transmembrane region" description="Helical" evidence="8">
    <location>
        <begin position="167"/>
        <end position="191"/>
    </location>
</feature>
<comment type="caution">
    <text evidence="10">The sequence shown here is derived from an EMBL/GenBank/DDBJ whole genome shotgun (WGS) entry which is preliminary data.</text>
</comment>
<evidence type="ECO:0000256" key="1">
    <source>
        <dbReference type="ARBA" id="ARBA00004100"/>
    </source>
</evidence>
<dbReference type="PANTHER" id="PTHR46061:SF3">
    <property type="entry name" value="THYROTROPIN-RELEASING HORMONE RECEPTOR"/>
    <property type="match status" value="1"/>
</dbReference>
<feature type="transmembrane region" description="Helical" evidence="8">
    <location>
        <begin position="66"/>
        <end position="93"/>
    </location>
</feature>
<evidence type="ECO:0000256" key="6">
    <source>
        <dbReference type="ARBA" id="ARBA00023136"/>
    </source>
</evidence>
<dbReference type="PANTHER" id="PTHR46061">
    <property type="entry name" value="THYROTROPIN-RELEASING HORMONE RECEPTOR"/>
    <property type="match status" value="1"/>
</dbReference>
<keyword evidence="6 8" id="KW-0472">Membrane</keyword>
<evidence type="ECO:0000256" key="2">
    <source>
        <dbReference type="ARBA" id="ARBA00004370"/>
    </source>
</evidence>
<evidence type="ECO:0000256" key="8">
    <source>
        <dbReference type="SAM" id="Phobius"/>
    </source>
</evidence>
<keyword evidence="5 8" id="KW-1133">Transmembrane helix</keyword>
<protein>
    <recommendedName>
        <fullName evidence="3">Thyrotropin-releasing hormone receptor</fullName>
    </recommendedName>
    <alternativeName>
        <fullName evidence="7">Thyroliberin receptor</fullName>
    </alternativeName>
</protein>
<dbReference type="GO" id="GO:0016020">
    <property type="term" value="C:membrane"/>
    <property type="evidence" value="ECO:0007669"/>
    <property type="project" value="UniProtKB-SubCell"/>
</dbReference>
<feature type="non-terminal residue" evidence="10">
    <location>
        <position position="1"/>
    </location>
</feature>
<dbReference type="AlphaFoldDB" id="A0ABD0LRJ0"/>
<feature type="domain" description="G-protein coupled receptors family 1 profile" evidence="9">
    <location>
        <begin position="1"/>
        <end position="188"/>
    </location>
</feature>
<dbReference type="PRINTS" id="PR00237">
    <property type="entry name" value="GPCRRHODOPSN"/>
</dbReference>
<dbReference type="InterPro" id="IPR000276">
    <property type="entry name" value="GPCR_Rhodpsn"/>
</dbReference>
<feature type="transmembrane region" description="Helical" evidence="8">
    <location>
        <begin position="19"/>
        <end position="40"/>
    </location>
</feature>
<comment type="function">
    <text evidence="1">Receptor for thyrotropin-releasing hormone (TRH). Upon ligand binding, this G-protein-coupled receptor triggers activation of the phosphatidylinositol (IP3)-calcium-protein kinase C (PKC) pathway.</text>
</comment>
<dbReference type="SUPFAM" id="SSF81321">
    <property type="entry name" value="Family A G protein-coupled receptor-like"/>
    <property type="match status" value="1"/>
</dbReference>
<dbReference type="PROSITE" id="PS50262">
    <property type="entry name" value="G_PROTEIN_RECEP_F1_2"/>
    <property type="match status" value="1"/>
</dbReference>
<evidence type="ECO:0000313" key="10">
    <source>
        <dbReference type="EMBL" id="KAK7501663.1"/>
    </source>
</evidence>
<evidence type="ECO:0000256" key="3">
    <source>
        <dbReference type="ARBA" id="ARBA00018873"/>
    </source>
</evidence>
<evidence type="ECO:0000256" key="7">
    <source>
        <dbReference type="ARBA" id="ARBA00032251"/>
    </source>
</evidence>
<sequence length="255" mass="29306">YIGIIHPIRAHILCNRRRIGLVVGLVWPVSILAGSPTFLFNRVQRGHPEVSVQYCMLSFPVDHDFYYLLFKFAEFGLFYVGPLVVQVVLYAIVSRQLFMGSEKLHRRLTVLDENGLAKERSSEALQARKGVVKMLIMSVIVYFISYSPQHVLLVYQTFRTAHFHDTWTVHVLVMIVAYVNSAANPILYSIFSQNFRQVPLSVKAEAKNFQTALCAWRLKIRRRKKKQEPRRQSTFSTSSRFGRLASLVPSANTDL</sequence>
<keyword evidence="11" id="KW-1185">Reference proteome</keyword>
<name>A0ABD0LRJ0_9CAEN</name>
<dbReference type="EMBL" id="JACVVK020000030">
    <property type="protein sequence ID" value="KAK7501663.1"/>
    <property type="molecule type" value="Genomic_DNA"/>
</dbReference>
<dbReference type="InterPro" id="IPR017452">
    <property type="entry name" value="GPCR_Rhodpsn_7TM"/>
</dbReference>
<dbReference type="CDD" id="cd00637">
    <property type="entry name" value="7tm_classA_rhodopsin-like"/>
    <property type="match status" value="1"/>
</dbReference>
<gene>
    <name evidence="10" type="ORF">BaRGS_00007094</name>
</gene>
<organism evidence="10 11">
    <name type="scientific">Batillaria attramentaria</name>
    <dbReference type="NCBI Taxonomy" id="370345"/>
    <lineage>
        <taxon>Eukaryota</taxon>
        <taxon>Metazoa</taxon>
        <taxon>Spiralia</taxon>
        <taxon>Lophotrochozoa</taxon>
        <taxon>Mollusca</taxon>
        <taxon>Gastropoda</taxon>
        <taxon>Caenogastropoda</taxon>
        <taxon>Sorbeoconcha</taxon>
        <taxon>Cerithioidea</taxon>
        <taxon>Batillariidae</taxon>
        <taxon>Batillaria</taxon>
    </lineage>
</organism>
<evidence type="ECO:0000256" key="5">
    <source>
        <dbReference type="ARBA" id="ARBA00022989"/>
    </source>
</evidence>
<proteinExistence type="predicted"/>
<evidence type="ECO:0000256" key="4">
    <source>
        <dbReference type="ARBA" id="ARBA00022692"/>
    </source>
</evidence>
<feature type="transmembrane region" description="Helical" evidence="8">
    <location>
        <begin position="130"/>
        <end position="147"/>
    </location>
</feature>
<accession>A0ABD0LRJ0</accession>
<evidence type="ECO:0000259" key="9">
    <source>
        <dbReference type="PROSITE" id="PS50262"/>
    </source>
</evidence>
<evidence type="ECO:0000313" key="11">
    <source>
        <dbReference type="Proteomes" id="UP001519460"/>
    </source>
</evidence>
<comment type="subcellular location">
    <subcellularLocation>
        <location evidence="2">Membrane</location>
    </subcellularLocation>
</comment>
<keyword evidence="4 8" id="KW-0812">Transmembrane</keyword>
<dbReference type="InterPro" id="IPR002120">
    <property type="entry name" value="TRH_rcpt_1"/>
</dbReference>